<evidence type="ECO:0000313" key="2">
    <source>
        <dbReference type="EMBL" id="KDN61946.1"/>
    </source>
</evidence>
<feature type="compositionally biased region" description="Low complexity" evidence="1">
    <location>
        <begin position="269"/>
        <end position="285"/>
    </location>
</feature>
<feature type="compositionally biased region" description="Basic residues" evidence="1">
    <location>
        <begin position="336"/>
        <end position="345"/>
    </location>
</feature>
<feature type="compositionally biased region" description="Low complexity" evidence="1">
    <location>
        <begin position="475"/>
        <end position="491"/>
    </location>
</feature>
<feature type="compositionally biased region" description="Acidic residues" evidence="1">
    <location>
        <begin position="554"/>
        <end position="566"/>
    </location>
</feature>
<dbReference type="EMBL" id="JMSE01001369">
    <property type="protein sequence ID" value="KDN61946.1"/>
    <property type="molecule type" value="Genomic_DNA"/>
</dbReference>
<dbReference type="OMA" id="PWSEGYW"/>
<dbReference type="OrthoDB" id="4851694at2759"/>
<feature type="compositionally biased region" description="Polar residues" evidence="1">
    <location>
        <begin position="1"/>
        <end position="11"/>
    </location>
</feature>
<evidence type="ECO:0000313" key="3">
    <source>
        <dbReference type="Proteomes" id="UP000027238"/>
    </source>
</evidence>
<reference evidence="3" key="1">
    <citation type="journal article" date="2014" name="Genome Announc.">
        <title>Draft genome sequence of Colletotrichum sublineola, a destructive pathogen of cultivated sorghum.</title>
        <authorList>
            <person name="Baroncelli R."/>
            <person name="Sanz-Martin J.M."/>
            <person name="Rech G.E."/>
            <person name="Sukno S.A."/>
            <person name="Thon M.R."/>
        </authorList>
    </citation>
    <scope>NUCLEOTIDE SEQUENCE [LARGE SCALE GENOMIC DNA]</scope>
    <source>
        <strain evidence="3">TX430BB</strain>
    </source>
</reference>
<feature type="compositionally biased region" description="Basic and acidic residues" evidence="1">
    <location>
        <begin position="346"/>
        <end position="363"/>
    </location>
</feature>
<feature type="compositionally biased region" description="Polar residues" evidence="1">
    <location>
        <begin position="176"/>
        <end position="190"/>
    </location>
</feature>
<dbReference type="Proteomes" id="UP000027238">
    <property type="component" value="Unassembled WGS sequence"/>
</dbReference>
<gene>
    <name evidence="2" type="ORF">CSUB01_05167</name>
</gene>
<dbReference type="HOGENOM" id="CLU_458551_0_0_1"/>
<organism evidence="2 3">
    <name type="scientific">Colletotrichum sublineola</name>
    <name type="common">Sorghum anthracnose fungus</name>
    <dbReference type="NCBI Taxonomy" id="1173701"/>
    <lineage>
        <taxon>Eukaryota</taxon>
        <taxon>Fungi</taxon>
        <taxon>Dikarya</taxon>
        <taxon>Ascomycota</taxon>
        <taxon>Pezizomycotina</taxon>
        <taxon>Sordariomycetes</taxon>
        <taxon>Hypocreomycetidae</taxon>
        <taxon>Glomerellales</taxon>
        <taxon>Glomerellaceae</taxon>
        <taxon>Colletotrichum</taxon>
        <taxon>Colletotrichum graminicola species complex</taxon>
    </lineage>
</organism>
<feature type="region of interest" description="Disordered" evidence="1">
    <location>
        <begin position="151"/>
        <end position="195"/>
    </location>
</feature>
<feature type="compositionally biased region" description="Basic residues" evidence="1">
    <location>
        <begin position="420"/>
        <end position="434"/>
    </location>
</feature>
<feature type="compositionally biased region" description="Low complexity" evidence="1">
    <location>
        <begin position="575"/>
        <end position="587"/>
    </location>
</feature>
<dbReference type="eggNOG" id="ENOG502T7FP">
    <property type="taxonomic scope" value="Eukaryota"/>
</dbReference>
<feature type="compositionally biased region" description="Low complexity" evidence="1">
    <location>
        <begin position="28"/>
        <end position="37"/>
    </location>
</feature>
<comment type="caution">
    <text evidence="2">The sequence shown here is derived from an EMBL/GenBank/DDBJ whole genome shotgun (WGS) entry which is preliminary data.</text>
</comment>
<name>A0A066X868_COLSU</name>
<feature type="region of interest" description="Disordered" evidence="1">
    <location>
        <begin position="1"/>
        <end position="103"/>
    </location>
</feature>
<feature type="compositionally biased region" description="Basic residues" evidence="1">
    <location>
        <begin position="81"/>
        <end position="90"/>
    </location>
</feature>
<feature type="compositionally biased region" description="Basic residues" evidence="1">
    <location>
        <begin position="38"/>
        <end position="48"/>
    </location>
</feature>
<feature type="region of interest" description="Disordered" evidence="1">
    <location>
        <begin position="228"/>
        <end position="247"/>
    </location>
</feature>
<keyword evidence="3" id="KW-1185">Reference proteome</keyword>
<evidence type="ECO:0000256" key="1">
    <source>
        <dbReference type="SAM" id="MobiDB-lite"/>
    </source>
</evidence>
<proteinExistence type="predicted"/>
<feature type="compositionally biased region" description="Acidic residues" evidence="1">
    <location>
        <begin position="510"/>
        <end position="519"/>
    </location>
</feature>
<sequence length="595" mass="64327">MSYFDTPSSSGEGPLPMPSIEVDPPSSPKASSSLSKTSPKKKLSKKAYGKQPATYPAYDEDEDPISLKSRETVSNNTLHKANGKQKKKDQHARNANRGQGESPIQYETLLKRLEIDFGNTKKTIYSTIIDLLRSSNDSNARVNDLEVYVGTINGNGDDEDKPSGPLPSNEPRGNRYGSQQTRPNLTQRQNGYEDGQDRLGEQQDVLASQQQRLDRRLADIEYCLQLSTPTRSESAPPRPTAPTAGLFPPWSEGYWGGSKSPSRLAGAWGPRSSRSNRGAGARPGNESGSVVAGDESRPLIRPPVTGRTAVLGPTSTAPPKRKAGEVEGDDDANKGGKSKKQKKGTKNKDKSDDEKNEGNEPKPRPKIKAKPAETTQPAPKETKIPLKNRKRQVGDGDEDSEDGNNNNEEPKQKTTGTSKPRNKIAPKTLPKKRKANELEDEDDDNNDDKPEQGKARPNQKPAAASKPTAKKPKIASKAGSKTAPKSAPKTGPKAKPKAAPKSCDPKNHEDDAEDSDGEDEQGKPKPANISKPAPKSAPKTASERGRTVVSKIDDNDEELDENDEDQRPEKRKAKVAPASKKTPAKPAVEPAPKGS</sequence>
<dbReference type="AlphaFoldDB" id="A0A066X868"/>
<feature type="region of interest" description="Disordered" evidence="1">
    <location>
        <begin position="258"/>
        <end position="595"/>
    </location>
</feature>
<accession>A0A066X868</accession>
<protein>
    <submittedName>
        <fullName evidence="2">Uncharacterized protein</fullName>
    </submittedName>
</protein>